<accession>A0ABR2JGC3</accession>
<evidence type="ECO:0008006" key="3">
    <source>
        <dbReference type="Google" id="ProtNLM"/>
    </source>
</evidence>
<keyword evidence="2" id="KW-1185">Reference proteome</keyword>
<dbReference type="EMBL" id="JAPFFF010000012">
    <property type="protein sequence ID" value="KAK8876070.1"/>
    <property type="molecule type" value="Genomic_DNA"/>
</dbReference>
<dbReference type="Gene3D" id="3.90.228.10">
    <property type="match status" value="1"/>
</dbReference>
<dbReference type="Proteomes" id="UP001470230">
    <property type="component" value="Unassembled WGS sequence"/>
</dbReference>
<gene>
    <name evidence="1" type="ORF">M9Y10_006254</name>
</gene>
<sequence>MIEKVKKSDEIKELFLYHGTNILNQPKIIQNHYLMPGKDEVKQTDDGYYGKGIYATDNIFYATMYSNDYNILNDREKTSVLCCISFYNDNQKTIIERKDMDQYSSKPLPEIIEENCGIHTAFVGSCRGFIPFDPEEDQIDDLLITANEFVFPNNFQIVPICSLTVMKPEFFILWINTTNNFKEYLNELKSSVEENVYYTDSIEHAFYIAENKKRNKIKLILTCNKIDECDNYICAIREIFQSNFVCLVFSDDLKLKEIAEDNENVLFANEINLLFKFVEMNFNKFELKSFCHILESKYNLNLRITKQALKFNRNNFILDMVKVD</sequence>
<name>A0ABR2JGC3_9EUKA</name>
<proteinExistence type="predicted"/>
<protein>
    <recommendedName>
        <fullName evidence="3">PARP catalytic domain-containing protein</fullName>
    </recommendedName>
</protein>
<organism evidence="1 2">
    <name type="scientific">Tritrichomonas musculus</name>
    <dbReference type="NCBI Taxonomy" id="1915356"/>
    <lineage>
        <taxon>Eukaryota</taxon>
        <taxon>Metamonada</taxon>
        <taxon>Parabasalia</taxon>
        <taxon>Tritrichomonadida</taxon>
        <taxon>Tritrichomonadidae</taxon>
        <taxon>Tritrichomonas</taxon>
    </lineage>
</organism>
<comment type="caution">
    <text evidence="1">The sequence shown here is derived from an EMBL/GenBank/DDBJ whole genome shotgun (WGS) entry which is preliminary data.</text>
</comment>
<evidence type="ECO:0000313" key="2">
    <source>
        <dbReference type="Proteomes" id="UP001470230"/>
    </source>
</evidence>
<evidence type="ECO:0000313" key="1">
    <source>
        <dbReference type="EMBL" id="KAK8876070.1"/>
    </source>
</evidence>
<reference evidence="1 2" key="1">
    <citation type="submission" date="2024-04" db="EMBL/GenBank/DDBJ databases">
        <title>Tritrichomonas musculus Genome.</title>
        <authorList>
            <person name="Alves-Ferreira E."/>
            <person name="Grigg M."/>
            <person name="Lorenzi H."/>
            <person name="Galac M."/>
        </authorList>
    </citation>
    <scope>NUCLEOTIDE SEQUENCE [LARGE SCALE GENOMIC DNA]</scope>
    <source>
        <strain evidence="1 2">EAF2021</strain>
    </source>
</reference>
<dbReference type="SUPFAM" id="SSF56399">
    <property type="entry name" value="ADP-ribosylation"/>
    <property type="match status" value="1"/>
</dbReference>